<dbReference type="Proteomes" id="UP000001307">
    <property type="component" value="Unassembled WGS sequence"/>
</dbReference>
<feature type="chain" id="PRO_5003189603" description="Carboxylesterase type B domain-containing protein" evidence="1">
    <location>
        <begin position="17"/>
        <end position="421"/>
    </location>
</feature>
<sequence length="421" mass="46825">MRISVFISSFSAFCIGDLIQLLYELNENRTDSYLEKVELRLDEGTLIGYQTTAKVFAGKQYEYFKQVPYAKSPTGQGRFRKPEPIGSFLNGTHDSAAVGNKINACPGLGFGPDDLLPALEAGTITEDYIYRPVFAEKSSLPIFVWIHGGGLTLGTSAYYHFSSLAREDIIIAVVQYRLGIHGFLSSFSEDGQSETPGNFGLLDQQAAIEFVHRNAKNLGGDQAKITIGGESAGGWSIGWQMLSPKTTSMIRTAISQSGMATFNMSVQDSEHGNVAIERLCQKMNDNFGASLECAETENIINQFRDLTTEQILQLQTADQECNSQFENYPAWSPVSHDGVFFEENAEKRFENGDVASNVGYIIGTNSFEGSLIWPFLPGVIESYNDRLTVFSFMEGHSTNNIRQIFVPKDQQEEIFENYFKF</sequence>
<evidence type="ECO:0000259" key="2">
    <source>
        <dbReference type="Pfam" id="PF00135"/>
    </source>
</evidence>
<dbReference type="InterPro" id="IPR050309">
    <property type="entry name" value="Type-B_Carboxylest/Lipase"/>
</dbReference>
<reference evidence="3" key="1">
    <citation type="journal article" date="2010" name="Science">
        <title>Plasticity of animal genome architecture unmasked by rapid evolution of a pelagic tunicate.</title>
        <authorList>
            <person name="Denoeud F."/>
            <person name="Henriet S."/>
            <person name="Mungpakdee S."/>
            <person name="Aury J.M."/>
            <person name="Da Silva C."/>
            <person name="Brinkmann H."/>
            <person name="Mikhaleva J."/>
            <person name="Olsen L.C."/>
            <person name="Jubin C."/>
            <person name="Canestro C."/>
            <person name="Bouquet J.M."/>
            <person name="Danks G."/>
            <person name="Poulain J."/>
            <person name="Campsteijn C."/>
            <person name="Adamski M."/>
            <person name="Cross I."/>
            <person name="Yadetie F."/>
            <person name="Muffato M."/>
            <person name="Louis A."/>
            <person name="Butcher S."/>
            <person name="Tsagkogeorga G."/>
            <person name="Konrad A."/>
            <person name="Singh S."/>
            <person name="Jensen M.F."/>
            <person name="Cong E.H."/>
            <person name="Eikeseth-Otteraa H."/>
            <person name="Noel B."/>
            <person name="Anthouard V."/>
            <person name="Porcel B.M."/>
            <person name="Kachouri-Lafond R."/>
            <person name="Nishino A."/>
            <person name="Ugolini M."/>
            <person name="Chourrout P."/>
            <person name="Nishida H."/>
            <person name="Aasland R."/>
            <person name="Huzurbazar S."/>
            <person name="Westhof E."/>
            <person name="Delsuc F."/>
            <person name="Lehrach H."/>
            <person name="Reinhardt R."/>
            <person name="Weissenbach J."/>
            <person name="Roy S.W."/>
            <person name="Artiguenave F."/>
            <person name="Postlethwait J.H."/>
            <person name="Manak J.R."/>
            <person name="Thompson E.M."/>
            <person name="Jaillon O."/>
            <person name="Du Pasquier L."/>
            <person name="Boudinot P."/>
            <person name="Liberles D.A."/>
            <person name="Volff J.N."/>
            <person name="Philippe H."/>
            <person name="Lenhard B."/>
            <person name="Roest Crollius H."/>
            <person name="Wincker P."/>
            <person name="Chourrout D."/>
        </authorList>
    </citation>
    <scope>NUCLEOTIDE SEQUENCE [LARGE SCALE GENOMIC DNA]</scope>
</reference>
<feature type="signal peptide" evidence="1">
    <location>
        <begin position="1"/>
        <end position="16"/>
    </location>
</feature>
<dbReference type="EMBL" id="FN653016">
    <property type="protein sequence ID" value="CBY07287.1"/>
    <property type="molecule type" value="Genomic_DNA"/>
</dbReference>
<dbReference type="OrthoDB" id="6846267at2759"/>
<feature type="domain" description="Carboxylesterase type B" evidence="2">
    <location>
        <begin position="39"/>
        <end position="419"/>
    </location>
</feature>
<proteinExistence type="predicted"/>
<protein>
    <recommendedName>
        <fullName evidence="2">Carboxylesterase type B domain-containing protein</fullName>
    </recommendedName>
</protein>
<dbReference type="Pfam" id="PF00135">
    <property type="entry name" value="COesterase"/>
    <property type="match status" value="1"/>
</dbReference>
<dbReference type="PANTHER" id="PTHR11559">
    <property type="entry name" value="CARBOXYLESTERASE"/>
    <property type="match status" value="1"/>
</dbReference>
<dbReference type="InterPro" id="IPR029058">
    <property type="entry name" value="AB_hydrolase_fold"/>
</dbReference>
<evidence type="ECO:0000313" key="4">
    <source>
        <dbReference type="Proteomes" id="UP000001307"/>
    </source>
</evidence>
<dbReference type="Gene3D" id="3.40.50.1820">
    <property type="entry name" value="alpha/beta hydrolase"/>
    <property type="match status" value="1"/>
</dbReference>
<dbReference type="AlphaFoldDB" id="E4WUG8"/>
<dbReference type="SUPFAM" id="SSF53474">
    <property type="entry name" value="alpha/beta-Hydrolases"/>
    <property type="match status" value="1"/>
</dbReference>
<evidence type="ECO:0000256" key="1">
    <source>
        <dbReference type="SAM" id="SignalP"/>
    </source>
</evidence>
<organism evidence="3">
    <name type="scientific">Oikopleura dioica</name>
    <name type="common">Tunicate</name>
    <dbReference type="NCBI Taxonomy" id="34765"/>
    <lineage>
        <taxon>Eukaryota</taxon>
        <taxon>Metazoa</taxon>
        <taxon>Chordata</taxon>
        <taxon>Tunicata</taxon>
        <taxon>Appendicularia</taxon>
        <taxon>Copelata</taxon>
        <taxon>Oikopleuridae</taxon>
        <taxon>Oikopleura</taxon>
    </lineage>
</organism>
<gene>
    <name evidence="3" type="ORF">GSOID_T00006378001</name>
</gene>
<evidence type="ECO:0000313" key="3">
    <source>
        <dbReference type="EMBL" id="CBY07287.1"/>
    </source>
</evidence>
<keyword evidence="4" id="KW-1185">Reference proteome</keyword>
<name>E4WUG8_OIKDI</name>
<dbReference type="InterPro" id="IPR002018">
    <property type="entry name" value="CarbesteraseB"/>
</dbReference>
<keyword evidence="1" id="KW-0732">Signal</keyword>
<accession>E4WUG8</accession>
<dbReference type="InParanoid" id="E4WUG8"/>
<dbReference type="ESTHER" id="oikdi-e4wug8">
    <property type="family name" value="Carb_B_Chordata"/>
</dbReference>